<reference evidence="2 3" key="1">
    <citation type="submission" date="2018-08" db="EMBL/GenBank/DDBJ databases">
        <title>Genome and evolution of the arbuscular mycorrhizal fungus Diversispora epigaea (formerly Glomus versiforme) and its bacterial endosymbionts.</title>
        <authorList>
            <person name="Sun X."/>
            <person name="Fei Z."/>
            <person name="Harrison M."/>
        </authorList>
    </citation>
    <scope>NUCLEOTIDE SEQUENCE [LARGE SCALE GENOMIC DNA]</scope>
    <source>
        <strain evidence="2 3">IT104</strain>
    </source>
</reference>
<feature type="compositionally biased region" description="Basic residues" evidence="1">
    <location>
        <begin position="32"/>
        <end position="61"/>
    </location>
</feature>
<feature type="region of interest" description="Disordered" evidence="1">
    <location>
        <begin position="30"/>
        <end position="64"/>
    </location>
</feature>
<dbReference type="Proteomes" id="UP000266861">
    <property type="component" value="Unassembled WGS sequence"/>
</dbReference>
<evidence type="ECO:0000313" key="2">
    <source>
        <dbReference type="EMBL" id="RHZ79996.1"/>
    </source>
</evidence>
<sequence length="120" mass="14410">MLNNVRELDATASDATRFTASKVIVIPSNQQHYHHHHQHHQQQKKHHHQHQQQKKHHHQHHPYYYDNDVDNNGTIKVLNILLPQKIVEEYREKVEKSSIKELLYCLLGFSDNPPRKTLHW</sequence>
<evidence type="ECO:0000313" key="3">
    <source>
        <dbReference type="Proteomes" id="UP000266861"/>
    </source>
</evidence>
<comment type="caution">
    <text evidence="2">The sequence shown here is derived from an EMBL/GenBank/DDBJ whole genome shotgun (WGS) entry which is preliminary data.</text>
</comment>
<accession>A0A397J1V5</accession>
<gene>
    <name evidence="2" type="ORF">Glove_139g316</name>
</gene>
<name>A0A397J1V5_9GLOM</name>
<keyword evidence="3" id="KW-1185">Reference proteome</keyword>
<dbReference type="EMBL" id="PQFF01000130">
    <property type="protein sequence ID" value="RHZ79996.1"/>
    <property type="molecule type" value="Genomic_DNA"/>
</dbReference>
<evidence type="ECO:0000256" key="1">
    <source>
        <dbReference type="SAM" id="MobiDB-lite"/>
    </source>
</evidence>
<protein>
    <submittedName>
        <fullName evidence="2">Uncharacterized protein</fullName>
    </submittedName>
</protein>
<organism evidence="2 3">
    <name type="scientific">Diversispora epigaea</name>
    <dbReference type="NCBI Taxonomy" id="1348612"/>
    <lineage>
        <taxon>Eukaryota</taxon>
        <taxon>Fungi</taxon>
        <taxon>Fungi incertae sedis</taxon>
        <taxon>Mucoromycota</taxon>
        <taxon>Glomeromycotina</taxon>
        <taxon>Glomeromycetes</taxon>
        <taxon>Diversisporales</taxon>
        <taxon>Diversisporaceae</taxon>
        <taxon>Diversispora</taxon>
    </lineage>
</organism>
<dbReference type="AlphaFoldDB" id="A0A397J1V5"/>
<proteinExistence type="predicted"/>